<feature type="binding site" evidence="7">
    <location>
        <position position="453"/>
    </location>
    <ligand>
        <name>L-aspartate</name>
        <dbReference type="ChEBI" id="CHEBI:29991"/>
    </ligand>
</feature>
<keyword evidence="2 7" id="KW-0436">Ligase</keyword>
<keyword evidence="4 7" id="KW-0067">ATP-binding</keyword>
<feature type="binding site" evidence="7">
    <location>
        <position position="227"/>
    </location>
    <ligand>
        <name>L-aspartate</name>
        <dbReference type="ChEBI" id="CHEBI:29991"/>
    </ligand>
</feature>
<evidence type="ECO:0000256" key="7">
    <source>
        <dbReference type="HAMAP-Rule" id="MF_00044"/>
    </source>
</evidence>
<dbReference type="Gene3D" id="2.40.50.140">
    <property type="entry name" value="Nucleic acid-binding proteins"/>
    <property type="match status" value="1"/>
</dbReference>
<dbReference type="InterPro" id="IPR006195">
    <property type="entry name" value="aa-tRNA-synth_II"/>
</dbReference>
<dbReference type="InterPro" id="IPR029351">
    <property type="entry name" value="GAD_dom"/>
</dbReference>
<dbReference type="PANTHER" id="PTHR22594">
    <property type="entry name" value="ASPARTYL/LYSYL-TRNA SYNTHETASE"/>
    <property type="match status" value="1"/>
</dbReference>
<dbReference type="PANTHER" id="PTHR22594:SF5">
    <property type="entry name" value="ASPARTATE--TRNA LIGASE, MITOCHONDRIAL"/>
    <property type="match status" value="1"/>
</dbReference>
<name>D9QVK4_ACEAZ</name>
<feature type="binding site" evidence="7">
    <location>
        <begin position="227"/>
        <end position="229"/>
    </location>
    <ligand>
        <name>ATP</name>
        <dbReference type="ChEBI" id="CHEBI:30616"/>
    </ligand>
</feature>
<dbReference type="GO" id="GO:0006422">
    <property type="term" value="P:aspartyl-tRNA aminoacylation"/>
    <property type="evidence" value="ECO:0007669"/>
    <property type="project" value="UniProtKB-UniRule"/>
</dbReference>
<feature type="site" description="Important for tRNA non-discrimination" evidence="7">
    <location>
        <position position="37"/>
    </location>
</feature>
<dbReference type="GO" id="GO:0016740">
    <property type="term" value="F:transferase activity"/>
    <property type="evidence" value="ECO:0007669"/>
    <property type="project" value="UniProtKB-ARBA"/>
</dbReference>
<evidence type="ECO:0000256" key="4">
    <source>
        <dbReference type="ARBA" id="ARBA00022840"/>
    </source>
</evidence>
<dbReference type="GO" id="GO:0004815">
    <property type="term" value="F:aspartate-tRNA ligase activity"/>
    <property type="evidence" value="ECO:0007669"/>
    <property type="project" value="UniProtKB-UniRule"/>
</dbReference>
<comment type="subcellular location">
    <subcellularLocation>
        <location evidence="7">Cytoplasm</location>
    </subcellularLocation>
</comment>
<feature type="domain" description="Aminoacyl-transfer RNA synthetases class-II family profile" evidence="8">
    <location>
        <begin position="150"/>
        <end position="560"/>
    </location>
</feature>
<comment type="similarity">
    <text evidence="1 7">Belongs to the class-II aminoacyl-tRNA synthetase family. Type 1 subfamily.</text>
</comment>
<keyword evidence="5 7" id="KW-0648">Protein biosynthesis</keyword>
<organism evidence="9 10">
    <name type="scientific">Acetohalobium arabaticum (strain ATCC 49924 / DSM 5501 / Z-7288)</name>
    <dbReference type="NCBI Taxonomy" id="574087"/>
    <lineage>
        <taxon>Bacteria</taxon>
        <taxon>Bacillati</taxon>
        <taxon>Bacillota</taxon>
        <taxon>Clostridia</taxon>
        <taxon>Halanaerobiales</taxon>
        <taxon>Halobacteroidaceae</taxon>
        <taxon>Acetohalobium</taxon>
    </lineage>
</organism>
<dbReference type="RefSeq" id="WP_013277709.1">
    <property type="nucleotide sequence ID" value="NC_014378.1"/>
</dbReference>
<dbReference type="Pfam" id="PF01336">
    <property type="entry name" value="tRNA_anti-codon"/>
    <property type="match status" value="1"/>
</dbReference>
<dbReference type="InterPro" id="IPR004115">
    <property type="entry name" value="GAD-like_sf"/>
</dbReference>
<dbReference type="EMBL" id="CP002105">
    <property type="protein sequence ID" value="ADL12263.1"/>
    <property type="molecule type" value="Genomic_DNA"/>
</dbReference>
<keyword evidence="6 7" id="KW-0030">Aminoacyl-tRNA synthetase</keyword>
<evidence type="ECO:0000256" key="1">
    <source>
        <dbReference type="ARBA" id="ARBA00006303"/>
    </source>
</evidence>
<dbReference type="EC" id="6.1.1.23" evidence="7"/>
<dbReference type="AlphaFoldDB" id="D9QVK4"/>
<evidence type="ECO:0000313" key="9">
    <source>
        <dbReference type="EMBL" id="ADL12263.1"/>
    </source>
</evidence>
<keyword evidence="10" id="KW-1185">Reference proteome</keyword>
<feature type="binding site" evidence="7">
    <location>
        <position position="236"/>
    </location>
    <ligand>
        <name>ATP</name>
        <dbReference type="ChEBI" id="CHEBI:30616"/>
    </ligand>
</feature>
<dbReference type="GO" id="GO:0005737">
    <property type="term" value="C:cytoplasm"/>
    <property type="evidence" value="ECO:0007669"/>
    <property type="project" value="UniProtKB-SubCell"/>
</dbReference>
<evidence type="ECO:0000259" key="8">
    <source>
        <dbReference type="PROSITE" id="PS50862"/>
    </source>
</evidence>
<dbReference type="PROSITE" id="PS50862">
    <property type="entry name" value="AA_TRNA_LIGASE_II"/>
    <property type="match status" value="1"/>
</dbReference>
<feature type="binding site" evidence="7">
    <location>
        <position position="494"/>
    </location>
    <ligand>
        <name>L-aspartate</name>
        <dbReference type="ChEBI" id="CHEBI:29991"/>
    </ligand>
</feature>
<dbReference type="Proteomes" id="UP000001661">
    <property type="component" value="Chromosome"/>
</dbReference>
<feature type="binding site" evidence="7">
    <location>
        <position position="487"/>
    </location>
    <ligand>
        <name>ATP</name>
        <dbReference type="ChEBI" id="CHEBI:30616"/>
    </ligand>
</feature>
<dbReference type="SUPFAM" id="SSF55681">
    <property type="entry name" value="Class II aaRS and biotin synthetases"/>
    <property type="match status" value="1"/>
</dbReference>
<dbReference type="InterPro" id="IPR047090">
    <property type="entry name" value="AspRS_core"/>
</dbReference>
<gene>
    <name evidence="7" type="primary">aspS</name>
    <name evidence="9" type="ordered locus">Acear_0723</name>
</gene>
<dbReference type="STRING" id="574087.Acear_0723"/>
<dbReference type="Gene3D" id="3.30.1360.30">
    <property type="entry name" value="GAD-like domain"/>
    <property type="match status" value="1"/>
</dbReference>
<dbReference type="InterPro" id="IPR004524">
    <property type="entry name" value="Asp-tRNA-ligase_1"/>
</dbReference>
<dbReference type="InterPro" id="IPR002312">
    <property type="entry name" value="Asp/Asn-tRNA-synth_IIb"/>
</dbReference>
<feature type="binding site" evidence="7">
    <location>
        <position position="181"/>
    </location>
    <ligand>
        <name>L-aspartate</name>
        <dbReference type="ChEBI" id="CHEBI:29991"/>
    </ligand>
</feature>
<dbReference type="PRINTS" id="PR01042">
    <property type="entry name" value="TRNASYNTHASP"/>
</dbReference>
<reference evidence="9 10" key="1">
    <citation type="journal article" date="2010" name="Stand. Genomic Sci.">
        <title>Complete genome sequence of Acetohalobium arabaticum type strain (Z-7288).</title>
        <authorList>
            <person name="Sikorski J."/>
            <person name="Lapidus A."/>
            <person name="Chertkov O."/>
            <person name="Lucas S."/>
            <person name="Copeland A."/>
            <person name="Glavina Del Rio T."/>
            <person name="Nolan M."/>
            <person name="Tice H."/>
            <person name="Cheng J.F."/>
            <person name="Han C."/>
            <person name="Brambilla E."/>
            <person name="Pitluck S."/>
            <person name="Liolios K."/>
            <person name="Ivanova N."/>
            <person name="Mavromatis K."/>
            <person name="Mikhailova N."/>
            <person name="Pati A."/>
            <person name="Bruce D."/>
            <person name="Detter C."/>
            <person name="Tapia R."/>
            <person name="Goodwin L."/>
            <person name="Chen A."/>
            <person name="Palaniappan K."/>
            <person name="Land M."/>
            <person name="Hauser L."/>
            <person name="Chang Y.J."/>
            <person name="Jeffries C.D."/>
            <person name="Rohde M."/>
            <person name="Goker M."/>
            <person name="Spring S."/>
            <person name="Woyke T."/>
            <person name="Bristow J."/>
            <person name="Eisen J.A."/>
            <person name="Markowitz V."/>
            <person name="Hugenholtz P."/>
            <person name="Kyrpides N.C."/>
            <person name="Klenk H.P."/>
        </authorList>
    </citation>
    <scope>NUCLEOTIDE SEQUENCE [LARGE SCALE GENOMIC DNA]</scope>
    <source>
        <strain evidence="10">ATCC 49924 / DSM 5501 / Z-7288</strain>
    </source>
</reference>
<dbReference type="CDD" id="cd00777">
    <property type="entry name" value="AspRS_core"/>
    <property type="match status" value="1"/>
</dbReference>
<dbReference type="Pfam" id="PF02938">
    <property type="entry name" value="GAD"/>
    <property type="match status" value="1"/>
</dbReference>
<evidence type="ECO:0000256" key="6">
    <source>
        <dbReference type="ARBA" id="ARBA00023146"/>
    </source>
</evidence>
<dbReference type="SUPFAM" id="SSF55261">
    <property type="entry name" value="GAD domain-like"/>
    <property type="match status" value="1"/>
</dbReference>
<evidence type="ECO:0000313" key="10">
    <source>
        <dbReference type="Proteomes" id="UP000001661"/>
    </source>
</evidence>
<dbReference type="GO" id="GO:0005524">
    <property type="term" value="F:ATP binding"/>
    <property type="evidence" value="ECO:0007669"/>
    <property type="project" value="UniProtKB-UniRule"/>
</dbReference>
<dbReference type="InterPro" id="IPR004364">
    <property type="entry name" value="Aa-tRNA-synt_II"/>
</dbReference>
<dbReference type="Pfam" id="PF00152">
    <property type="entry name" value="tRNA-synt_2"/>
    <property type="match status" value="1"/>
</dbReference>
<protein>
    <recommendedName>
        <fullName evidence="7">Aspartate--tRNA(Asp/Asn) ligase</fullName>
        <ecNumber evidence="7">6.1.1.23</ecNumber>
    </recommendedName>
    <alternativeName>
        <fullName evidence="7">Aspartyl-tRNA synthetase</fullName>
        <shortName evidence="7">AspRS</shortName>
    </alternativeName>
    <alternativeName>
        <fullName evidence="7">Non-discriminating aspartyl-tRNA synthetase</fullName>
        <shortName evidence="7">ND-AspRS</shortName>
    </alternativeName>
</protein>
<dbReference type="HAMAP" id="MF_00044">
    <property type="entry name" value="Asp_tRNA_synth_type1"/>
    <property type="match status" value="1"/>
</dbReference>
<feature type="binding site" evidence="7">
    <location>
        <begin position="539"/>
        <end position="542"/>
    </location>
    <ligand>
        <name>ATP</name>
        <dbReference type="ChEBI" id="CHEBI:30616"/>
    </ligand>
</feature>
<feature type="site" description="Important for tRNA non-discrimination" evidence="7">
    <location>
        <position position="89"/>
    </location>
</feature>
<dbReference type="InterPro" id="IPR012340">
    <property type="entry name" value="NA-bd_OB-fold"/>
</dbReference>
<proteinExistence type="inferred from homology"/>
<dbReference type="InterPro" id="IPR004365">
    <property type="entry name" value="NA-bd_OB_tRNA"/>
</dbReference>
<keyword evidence="7" id="KW-0963">Cytoplasm</keyword>
<evidence type="ECO:0000256" key="2">
    <source>
        <dbReference type="ARBA" id="ARBA00022598"/>
    </source>
</evidence>
<dbReference type="NCBIfam" id="NF001750">
    <property type="entry name" value="PRK00476.1"/>
    <property type="match status" value="1"/>
</dbReference>
<dbReference type="InterPro" id="IPR045864">
    <property type="entry name" value="aa-tRNA-synth_II/BPL/LPL"/>
</dbReference>
<sequence length="596" mass="67902">MTAMKDLERDYYCGELSSEEIDEEVTLMGWVQRRRDHGGLIFVDLRDRFGLVQVVFSPQEAKEAFEKAEDLRKEYVIAVTGKVARRPEGTINPELATGEIEVNVKEIEILSEADTPPLQIAEDSEVGEDLRLKYRYLDLRRPNMQENIILRHQVKKAVRNYLDEEDFLEIETPMLTKSTPEGARDYLVPSRVHRGKFYALPQSPQLFKQLLMVSGMERYYQITRCFRDEDLRADRQPEFTQIDMEMSFVDEDDVISLVEGMIQEIFATAGLEEPTDFAHMSYQEAMDRFGTDRPDLRFGLELVDVSEIVEDSEFNVFSGTIADGGEVKGINAKGCADFSRKDLDDLTDYVGNYGAQGLAWIALREDGISSPISKFLSDEELEEIQNEMEAEEGDLLLFVADRPKVVAAALGHLRLKLAQRLDLIDQDEFNFVWITDFPLLERDEDEDRLVSLHHPFTAPQDEDIDLLDSKPTEVKAKAYDLVLNGTEIGGGSIRIHDRDLQEKIFENLSLTDEEIDNKFGFLLEAFDYGTPPHGGIAFGLDRLVMLLGKLETIRDVIAFPKTQNATCLLTEAPSRVAEEQLEELNLKVQDDEVEVN</sequence>
<evidence type="ECO:0000256" key="5">
    <source>
        <dbReference type="ARBA" id="ARBA00022917"/>
    </source>
</evidence>
<accession>D9QVK4</accession>
<evidence type="ECO:0000256" key="3">
    <source>
        <dbReference type="ARBA" id="ARBA00022741"/>
    </source>
</evidence>
<dbReference type="GO" id="GO:0140096">
    <property type="term" value="F:catalytic activity, acting on a protein"/>
    <property type="evidence" value="ECO:0007669"/>
    <property type="project" value="UniProtKB-ARBA"/>
</dbReference>
<dbReference type="GO" id="GO:0003676">
    <property type="term" value="F:nucleic acid binding"/>
    <property type="evidence" value="ECO:0007669"/>
    <property type="project" value="InterPro"/>
</dbReference>
<dbReference type="Gene3D" id="3.30.930.10">
    <property type="entry name" value="Bira Bifunctional Protein, Domain 2"/>
    <property type="match status" value="1"/>
</dbReference>
<dbReference type="HOGENOM" id="CLU_014330_3_2_9"/>
<dbReference type="NCBIfam" id="TIGR00459">
    <property type="entry name" value="aspS_bact"/>
    <property type="match status" value="1"/>
</dbReference>
<dbReference type="KEGG" id="aar:Acear_0723"/>
<keyword evidence="3 7" id="KW-0547">Nucleotide-binding</keyword>
<comment type="subunit">
    <text evidence="7">Homodimer.</text>
</comment>
<dbReference type="eggNOG" id="COG0173">
    <property type="taxonomic scope" value="Bacteria"/>
</dbReference>
<dbReference type="SUPFAM" id="SSF50249">
    <property type="entry name" value="Nucleic acid-binding proteins"/>
    <property type="match status" value="1"/>
</dbReference>
<dbReference type="InterPro" id="IPR047089">
    <property type="entry name" value="Asp-tRNA-ligase_1_N"/>
</dbReference>
<dbReference type="CDD" id="cd04317">
    <property type="entry name" value="EcAspRS_like_N"/>
    <property type="match status" value="1"/>
</dbReference>
<comment type="catalytic activity">
    <reaction evidence="7">
        <text>tRNA(Asx) + L-aspartate + ATP = L-aspartyl-tRNA(Asx) + AMP + diphosphate</text>
        <dbReference type="Rhea" id="RHEA:18349"/>
        <dbReference type="Rhea" id="RHEA-COMP:9710"/>
        <dbReference type="Rhea" id="RHEA-COMP:9711"/>
        <dbReference type="ChEBI" id="CHEBI:29991"/>
        <dbReference type="ChEBI" id="CHEBI:30616"/>
        <dbReference type="ChEBI" id="CHEBI:33019"/>
        <dbReference type="ChEBI" id="CHEBI:78442"/>
        <dbReference type="ChEBI" id="CHEBI:78516"/>
        <dbReference type="ChEBI" id="CHEBI:456215"/>
        <dbReference type="EC" id="6.1.1.23"/>
    </reaction>
</comment>
<comment type="function">
    <text evidence="7">Aspartyl-tRNA synthetase with relaxed tRNA specificity since it is able to aspartylate not only its cognate tRNA(Asp) but also tRNA(Asn). Reaction proceeds in two steps: L-aspartate is first activated by ATP to form Asp-AMP and then transferred to the acceptor end of tRNA(Asp/Asn).</text>
</comment>
<feature type="region of interest" description="Aspartate" evidence="7">
    <location>
        <begin position="205"/>
        <end position="208"/>
    </location>
</feature>
<dbReference type="GO" id="GO:0050560">
    <property type="term" value="F:aspartate-tRNA(Asn) ligase activity"/>
    <property type="evidence" value="ECO:0007669"/>
    <property type="project" value="UniProtKB-EC"/>
</dbReference>